<sequence length="114" mass="12507">MTIDLSTAAKRARFDGARAAAAGLPRASCRRQPGAATYEAWHDGYDEVVNRAARTADLASRLTRPQRRWIGFDRMPGGGFWPCRHALIGMGLLDGRGKLTERGEAVRAEIRRAA</sequence>
<dbReference type="Proteomes" id="UP000322077">
    <property type="component" value="Unassembled WGS sequence"/>
</dbReference>
<dbReference type="EMBL" id="VTOU01000004">
    <property type="protein sequence ID" value="TZG24903.1"/>
    <property type="molecule type" value="Genomic_DNA"/>
</dbReference>
<protein>
    <submittedName>
        <fullName evidence="1">Uncharacterized protein</fullName>
    </submittedName>
</protein>
<accession>A0A5D9C0F1</accession>
<evidence type="ECO:0000313" key="2">
    <source>
        <dbReference type="Proteomes" id="UP000322077"/>
    </source>
</evidence>
<organism evidence="1 2">
    <name type="scientific">Sphingomonas montanisoli</name>
    <dbReference type="NCBI Taxonomy" id="2606412"/>
    <lineage>
        <taxon>Bacteria</taxon>
        <taxon>Pseudomonadati</taxon>
        <taxon>Pseudomonadota</taxon>
        <taxon>Alphaproteobacteria</taxon>
        <taxon>Sphingomonadales</taxon>
        <taxon>Sphingomonadaceae</taxon>
        <taxon>Sphingomonas</taxon>
    </lineage>
</organism>
<name>A0A5D9C0F1_9SPHN</name>
<dbReference type="RefSeq" id="WP_149523443.1">
    <property type="nucleotide sequence ID" value="NZ_VTOU01000004.1"/>
</dbReference>
<reference evidence="1 2" key="1">
    <citation type="submission" date="2019-08" db="EMBL/GenBank/DDBJ databases">
        <authorList>
            <person name="Wang G."/>
            <person name="Xu Z."/>
        </authorList>
    </citation>
    <scope>NUCLEOTIDE SEQUENCE [LARGE SCALE GENOMIC DNA]</scope>
    <source>
        <strain evidence="1 2">ZX</strain>
    </source>
</reference>
<evidence type="ECO:0000313" key="1">
    <source>
        <dbReference type="EMBL" id="TZG24903.1"/>
    </source>
</evidence>
<dbReference type="AlphaFoldDB" id="A0A5D9C0F1"/>
<gene>
    <name evidence="1" type="ORF">FYJ91_16620</name>
</gene>
<keyword evidence="2" id="KW-1185">Reference proteome</keyword>
<comment type="caution">
    <text evidence="1">The sequence shown here is derived from an EMBL/GenBank/DDBJ whole genome shotgun (WGS) entry which is preliminary data.</text>
</comment>
<proteinExistence type="predicted"/>